<proteinExistence type="predicted"/>
<feature type="chain" id="PRO_5046463269" evidence="1">
    <location>
        <begin position="32"/>
        <end position="160"/>
    </location>
</feature>
<evidence type="ECO:0000313" key="3">
    <source>
        <dbReference type="Proteomes" id="UP000887458"/>
    </source>
</evidence>
<organism evidence="2 3">
    <name type="scientific">Dermatophagoides pteronyssinus</name>
    <name type="common">European house dust mite</name>
    <dbReference type="NCBI Taxonomy" id="6956"/>
    <lineage>
        <taxon>Eukaryota</taxon>
        <taxon>Metazoa</taxon>
        <taxon>Ecdysozoa</taxon>
        <taxon>Arthropoda</taxon>
        <taxon>Chelicerata</taxon>
        <taxon>Arachnida</taxon>
        <taxon>Acari</taxon>
        <taxon>Acariformes</taxon>
        <taxon>Sarcoptiformes</taxon>
        <taxon>Astigmata</taxon>
        <taxon>Psoroptidia</taxon>
        <taxon>Analgoidea</taxon>
        <taxon>Pyroglyphidae</taxon>
        <taxon>Dermatophagoidinae</taxon>
        <taxon>Dermatophagoides</taxon>
    </lineage>
</organism>
<keyword evidence="3" id="KW-1185">Reference proteome</keyword>
<dbReference type="EMBL" id="NJHN03000128">
    <property type="protein sequence ID" value="KAH9412841.1"/>
    <property type="molecule type" value="Genomic_DNA"/>
</dbReference>
<evidence type="ECO:0000313" key="2">
    <source>
        <dbReference type="EMBL" id="KAH9412841.1"/>
    </source>
</evidence>
<reference evidence="2 3" key="1">
    <citation type="journal article" date="2018" name="J. Allergy Clin. Immunol.">
        <title>High-quality assembly of Dermatophagoides pteronyssinus genome and transcriptome reveals a wide range of novel allergens.</title>
        <authorList>
            <person name="Liu X.Y."/>
            <person name="Yang K.Y."/>
            <person name="Wang M.Q."/>
            <person name="Kwok J.S."/>
            <person name="Zeng X."/>
            <person name="Yang Z."/>
            <person name="Xiao X.J."/>
            <person name="Lau C.P."/>
            <person name="Li Y."/>
            <person name="Huang Z.M."/>
            <person name="Ba J.G."/>
            <person name="Yim A.K."/>
            <person name="Ouyang C.Y."/>
            <person name="Ngai S.M."/>
            <person name="Chan T.F."/>
            <person name="Leung E.L."/>
            <person name="Liu L."/>
            <person name="Liu Z.G."/>
            <person name="Tsui S.K."/>
        </authorList>
    </citation>
    <scope>NUCLEOTIDE SEQUENCE [LARGE SCALE GENOMIC DNA]</scope>
    <source>
        <strain evidence="2">Derp</strain>
    </source>
</reference>
<keyword evidence="1" id="KW-0732">Signal</keyword>
<reference evidence="2 3" key="2">
    <citation type="journal article" date="2022" name="Mol. Biol. Evol.">
        <title>Comparative Genomics Reveals Insights into the Divergent Evolution of Astigmatic Mites and Household Pest Adaptations.</title>
        <authorList>
            <person name="Xiong Q."/>
            <person name="Wan A.T."/>
            <person name="Liu X."/>
            <person name="Fung C.S."/>
            <person name="Xiao X."/>
            <person name="Malainual N."/>
            <person name="Hou J."/>
            <person name="Wang L."/>
            <person name="Wang M."/>
            <person name="Yang K.Y."/>
            <person name="Cui Y."/>
            <person name="Leung E.L."/>
            <person name="Nong W."/>
            <person name="Shin S.K."/>
            <person name="Au S.W."/>
            <person name="Jeong K.Y."/>
            <person name="Chew F.T."/>
            <person name="Hui J.H."/>
            <person name="Leung T.F."/>
            <person name="Tungtrongchitr A."/>
            <person name="Zhong N."/>
            <person name="Liu Z."/>
            <person name="Tsui S.K."/>
        </authorList>
    </citation>
    <scope>NUCLEOTIDE SEQUENCE [LARGE SCALE GENOMIC DNA]</scope>
    <source>
        <strain evidence="2">Derp</strain>
    </source>
</reference>
<name>A0ABQ8IRM1_DERPT</name>
<protein>
    <submittedName>
        <fullName evidence="2">Uncharacterized protein</fullName>
    </submittedName>
</protein>
<dbReference type="Proteomes" id="UP000887458">
    <property type="component" value="Unassembled WGS sequence"/>
</dbReference>
<comment type="caution">
    <text evidence="2">The sequence shown here is derived from an EMBL/GenBank/DDBJ whole genome shotgun (WGS) entry which is preliminary data.</text>
</comment>
<evidence type="ECO:0000256" key="1">
    <source>
        <dbReference type="SAM" id="SignalP"/>
    </source>
</evidence>
<feature type="signal peptide" evidence="1">
    <location>
        <begin position="1"/>
        <end position="31"/>
    </location>
</feature>
<sequence>MSSINSITTKISIWITILAIILLAILHLANGAPRTIRDDGAGGGAFGFETLDTGGSGFVGNDDSSHSFRNIIQTIIDMVKRMFGWDDRTAIVREDGTVEYIENGGNGSFLSRIGRRIMSFINMLLNMFMGDNSIPAFDLNTARSTIINELDKEGIHLNNG</sequence>
<gene>
    <name evidence="2" type="ORF">DERP_009823</name>
</gene>
<accession>A0ABQ8IRM1</accession>